<feature type="region of interest" description="Disordered" evidence="5">
    <location>
        <begin position="337"/>
        <end position="406"/>
    </location>
</feature>
<dbReference type="InterPro" id="IPR052059">
    <property type="entry name" value="CR_Ser/Thr_kinase"/>
</dbReference>
<dbReference type="SMART" id="SM00220">
    <property type="entry name" value="S_TKc"/>
    <property type="match status" value="1"/>
</dbReference>
<dbReference type="FunFam" id="1.10.510.10:FF:000336">
    <property type="entry name" value="Cysteine-rich receptor-like protein kinase 2"/>
    <property type="match status" value="1"/>
</dbReference>
<dbReference type="PROSITE" id="PS00108">
    <property type="entry name" value="PROTEIN_KINASE_ST"/>
    <property type="match status" value="1"/>
</dbReference>
<keyword evidence="3 7" id="KW-0418">Kinase</keyword>
<dbReference type="EMBL" id="CP136890">
    <property type="protein sequence ID" value="WOK93999.1"/>
    <property type="molecule type" value="Genomic_DNA"/>
</dbReference>
<dbReference type="GO" id="GO:0005524">
    <property type="term" value="F:ATP binding"/>
    <property type="evidence" value="ECO:0007669"/>
    <property type="project" value="UniProtKB-KW"/>
</dbReference>
<dbReference type="FunFam" id="3.30.200.20:FF:000327">
    <property type="entry name" value="Cysteine-rich receptor-like protein kinase 10"/>
    <property type="match status" value="1"/>
</dbReference>
<keyword evidence="7" id="KW-0675">Receptor</keyword>
<evidence type="ECO:0000313" key="8">
    <source>
        <dbReference type="Proteomes" id="UP001327560"/>
    </source>
</evidence>
<dbReference type="Gene3D" id="1.10.510.10">
    <property type="entry name" value="Transferase(Phosphotransferase) domain 1"/>
    <property type="match status" value="1"/>
</dbReference>
<dbReference type="SUPFAM" id="SSF56112">
    <property type="entry name" value="Protein kinase-like (PK-like)"/>
    <property type="match status" value="1"/>
</dbReference>
<sequence>MTTKPKKFFDSLIKPFLGGRGKEGKAEEDLEAIAATEQKVFRYEKLVAATRNFSPKQKLGEGGFGPVFRGRLEDGREVAVKQLGRGSRQGAKEFQNEAMLLSRVQHKNVVNLYGYCAHGDDKLLVYEFVQHESLDKLLFSKEGSQCRKTELAWNQRYQVILGVARGLLYLHEDAHTTIIHRDIKASNILLDDRWVPKIADFGMARLFPEDETHVNTRVAGTNGYMAPEYVMHGRLSTKADVFSFGVVVLELVSGRKNSSFNLLPNPDVDSLLEWAWKLYKKGQTLDMIDPAIVSTADPEQVKMCVQVGLLCTQSDPKLRLDMKRVVIILSKKPTVLEEPTRPGIPGSRYRRRSHGMQGSGHSGGESSSGSISATASASTAALTASTSTTLTTPRHASQQERRSLQR</sequence>
<keyword evidence="1" id="KW-0808">Transferase</keyword>
<keyword evidence="2" id="KW-0547">Nucleotide-binding</keyword>
<evidence type="ECO:0000313" key="7">
    <source>
        <dbReference type="EMBL" id="WOK93999.1"/>
    </source>
</evidence>
<dbReference type="InterPro" id="IPR001245">
    <property type="entry name" value="Ser-Thr/Tyr_kinase_cat_dom"/>
</dbReference>
<dbReference type="GO" id="GO:0004672">
    <property type="term" value="F:protein kinase activity"/>
    <property type="evidence" value="ECO:0007669"/>
    <property type="project" value="InterPro"/>
</dbReference>
<dbReference type="Gene3D" id="3.30.200.20">
    <property type="entry name" value="Phosphorylase Kinase, domain 1"/>
    <property type="match status" value="1"/>
</dbReference>
<evidence type="ECO:0000256" key="1">
    <source>
        <dbReference type="ARBA" id="ARBA00022679"/>
    </source>
</evidence>
<dbReference type="InterPro" id="IPR011009">
    <property type="entry name" value="Kinase-like_dom_sf"/>
</dbReference>
<feature type="compositionally biased region" description="Low complexity" evidence="5">
    <location>
        <begin position="364"/>
        <end position="392"/>
    </location>
</feature>
<keyword evidence="8" id="KW-1185">Reference proteome</keyword>
<dbReference type="PANTHER" id="PTHR47973">
    <property type="entry name" value="CYSTEINE-RICH RECEPTOR-LIKE PROTEIN KINASE 3"/>
    <property type="match status" value="1"/>
</dbReference>
<dbReference type="Proteomes" id="UP001327560">
    <property type="component" value="Chromosome 1"/>
</dbReference>
<organism evidence="7 8">
    <name type="scientific">Canna indica</name>
    <name type="common">Indian-shot</name>
    <dbReference type="NCBI Taxonomy" id="4628"/>
    <lineage>
        <taxon>Eukaryota</taxon>
        <taxon>Viridiplantae</taxon>
        <taxon>Streptophyta</taxon>
        <taxon>Embryophyta</taxon>
        <taxon>Tracheophyta</taxon>
        <taxon>Spermatophyta</taxon>
        <taxon>Magnoliopsida</taxon>
        <taxon>Liliopsida</taxon>
        <taxon>Zingiberales</taxon>
        <taxon>Cannaceae</taxon>
        <taxon>Canna</taxon>
    </lineage>
</organism>
<dbReference type="InterPro" id="IPR008271">
    <property type="entry name" value="Ser/Thr_kinase_AS"/>
</dbReference>
<evidence type="ECO:0000256" key="2">
    <source>
        <dbReference type="ARBA" id="ARBA00022741"/>
    </source>
</evidence>
<dbReference type="CDD" id="cd14066">
    <property type="entry name" value="STKc_IRAK"/>
    <property type="match status" value="1"/>
</dbReference>
<feature type="compositionally biased region" description="Basic and acidic residues" evidence="5">
    <location>
        <begin position="397"/>
        <end position="406"/>
    </location>
</feature>
<proteinExistence type="predicted"/>
<evidence type="ECO:0000259" key="6">
    <source>
        <dbReference type="PROSITE" id="PS50011"/>
    </source>
</evidence>
<feature type="domain" description="Protein kinase" evidence="6">
    <location>
        <begin position="53"/>
        <end position="335"/>
    </location>
</feature>
<accession>A0AAQ3Q2L0</accession>
<evidence type="ECO:0000256" key="3">
    <source>
        <dbReference type="ARBA" id="ARBA00022777"/>
    </source>
</evidence>
<dbReference type="AlphaFoldDB" id="A0AAQ3Q2L0"/>
<keyword evidence="4" id="KW-0067">ATP-binding</keyword>
<evidence type="ECO:0000256" key="4">
    <source>
        <dbReference type="ARBA" id="ARBA00022840"/>
    </source>
</evidence>
<name>A0AAQ3Q2L0_9LILI</name>
<dbReference type="Pfam" id="PF07714">
    <property type="entry name" value="PK_Tyr_Ser-Thr"/>
    <property type="match status" value="1"/>
</dbReference>
<evidence type="ECO:0000256" key="5">
    <source>
        <dbReference type="SAM" id="MobiDB-lite"/>
    </source>
</evidence>
<reference evidence="7 8" key="1">
    <citation type="submission" date="2023-10" db="EMBL/GenBank/DDBJ databases">
        <title>Chromosome-scale genome assembly provides insights into flower coloration mechanisms of Canna indica.</title>
        <authorList>
            <person name="Li C."/>
        </authorList>
    </citation>
    <scope>NUCLEOTIDE SEQUENCE [LARGE SCALE GENOMIC DNA]</scope>
    <source>
        <tissue evidence="7">Flower</tissue>
    </source>
</reference>
<gene>
    <name evidence="7" type="ORF">Cni_G02700</name>
</gene>
<dbReference type="PROSITE" id="PS50011">
    <property type="entry name" value="PROTEIN_KINASE_DOM"/>
    <property type="match status" value="1"/>
</dbReference>
<dbReference type="InterPro" id="IPR000719">
    <property type="entry name" value="Prot_kinase_dom"/>
</dbReference>
<protein>
    <submittedName>
        <fullName evidence="7">Cysteine-rich receptor-like protein kinase 10 isoform X3</fullName>
    </submittedName>
</protein>